<dbReference type="EMBL" id="FN648611">
    <property type="protein sequence ID" value="CBN76239.1"/>
    <property type="molecule type" value="Genomic_DNA"/>
</dbReference>
<feature type="chain" id="PRO_5003117309" evidence="2">
    <location>
        <begin position="24"/>
        <end position="603"/>
    </location>
</feature>
<feature type="signal peptide" evidence="2">
    <location>
        <begin position="1"/>
        <end position="23"/>
    </location>
</feature>
<protein>
    <submittedName>
        <fullName evidence="3">Uncharacterized protein</fullName>
    </submittedName>
</protein>
<gene>
    <name evidence="3" type="ORF">Esi_0412_0020</name>
</gene>
<evidence type="ECO:0000256" key="2">
    <source>
        <dbReference type="SAM" id="SignalP"/>
    </source>
</evidence>
<accession>D8LMZ8</accession>
<feature type="region of interest" description="Disordered" evidence="1">
    <location>
        <begin position="449"/>
        <end position="477"/>
    </location>
</feature>
<feature type="region of interest" description="Disordered" evidence="1">
    <location>
        <begin position="305"/>
        <end position="351"/>
    </location>
</feature>
<dbReference type="Proteomes" id="UP000002630">
    <property type="component" value="Linkage Group LG19"/>
</dbReference>
<evidence type="ECO:0000256" key="1">
    <source>
        <dbReference type="SAM" id="MobiDB-lite"/>
    </source>
</evidence>
<dbReference type="EMBL" id="FN649744">
    <property type="protein sequence ID" value="CBN76239.1"/>
    <property type="molecule type" value="Genomic_DNA"/>
</dbReference>
<organism evidence="3 4">
    <name type="scientific">Ectocarpus siliculosus</name>
    <name type="common">Brown alga</name>
    <name type="synonym">Conferva siliculosa</name>
    <dbReference type="NCBI Taxonomy" id="2880"/>
    <lineage>
        <taxon>Eukaryota</taxon>
        <taxon>Sar</taxon>
        <taxon>Stramenopiles</taxon>
        <taxon>Ochrophyta</taxon>
        <taxon>PX clade</taxon>
        <taxon>Phaeophyceae</taxon>
        <taxon>Ectocarpales</taxon>
        <taxon>Ectocarpaceae</taxon>
        <taxon>Ectocarpus</taxon>
    </lineage>
</organism>
<feature type="compositionally biased region" description="Basic residues" evidence="1">
    <location>
        <begin position="584"/>
        <end position="596"/>
    </location>
</feature>
<dbReference type="InParanoid" id="D8LMZ8"/>
<evidence type="ECO:0000313" key="4">
    <source>
        <dbReference type="Proteomes" id="UP000002630"/>
    </source>
</evidence>
<feature type="region of interest" description="Disordered" evidence="1">
    <location>
        <begin position="387"/>
        <end position="429"/>
    </location>
</feature>
<keyword evidence="4" id="KW-1185">Reference proteome</keyword>
<evidence type="ECO:0000313" key="3">
    <source>
        <dbReference type="EMBL" id="CBN76239.1"/>
    </source>
</evidence>
<reference evidence="3 4" key="1">
    <citation type="journal article" date="2010" name="Nature">
        <title>The Ectocarpus genome and the independent evolution of multicellularity in brown algae.</title>
        <authorList>
            <person name="Cock J.M."/>
            <person name="Sterck L."/>
            <person name="Rouze P."/>
            <person name="Scornet D."/>
            <person name="Allen A.E."/>
            <person name="Amoutzias G."/>
            <person name="Anthouard V."/>
            <person name="Artiguenave F."/>
            <person name="Aury J.M."/>
            <person name="Badger J.H."/>
            <person name="Beszteri B."/>
            <person name="Billiau K."/>
            <person name="Bonnet E."/>
            <person name="Bothwell J.H."/>
            <person name="Bowler C."/>
            <person name="Boyen C."/>
            <person name="Brownlee C."/>
            <person name="Carrano C.J."/>
            <person name="Charrier B."/>
            <person name="Cho G.Y."/>
            <person name="Coelho S.M."/>
            <person name="Collen J."/>
            <person name="Corre E."/>
            <person name="Da Silva C."/>
            <person name="Delage L."/>
            <person name="Delaroque N."/>
            <person name="Dittami S.M."/>
            <person name="Doulbeau S."/>
            <person name="Elias M."/>
            <person name="Farnham G."/>
            <person name="Gachon C.M."/>
            <person name="Gschloessl B."/>
            <person name="Heesch S."/>
            <person name="Jabbari K."/>
            <person name="Jubin C."/>
            <person name="Kawai H."/>
            <person name="Kimura K."/>
            <person name="Kloareg B."/>
            <person name="Kupper F.C."/>
            <person name="Lang D."/>
            <person name="Le Bail A."/>
            <person name="Leblanc C."/>
            <person name="Lerouge P."/>
            <person name="Lohr M."/>
            <person name="Lopez P.J."/>
            <person name="Martens C."/>
            <person name="Maumus F."/>
            <person name="Michel G."/>
            <person name="Miranda-Saavedra D."/>
            <person name="Morales J."/>
            <person name="Moreau H."/>
            <person name="Motomura T."/>
            <person name="Nagasato C."/>
            <person name="Napoli C.A."/>
            <person name="Nelson D.R."/>
            <person name="Nyvall-Collen P."/>
            <person name="Peters A.F."/>
            <person name="Pommier C."/>
            <person name="Potin P."/>
            <person name="Poulain J."/>
            <person name="Quesneville H."/>
            <person name="Read B."/>
            <person name="Rensing S.A."/>
            <person name="Ritter A."/>
            <person name="Rousvoal S."/>
            <person name="Samanta M."/>
            <person name="Samson G."/>
            <person name="Schroeder D.C."/>
            <person name="Segurens B."/>
            <person name="Strittmatter M."/>
            <person name="Tonon T."/>
            <person name="Tregear J.W."/>
            <person name="Valentin K."/>
            <person name="von Dassow P."/>
            <person name="Yamagishi T."/>
            <person name="Van de Peer Y."/>
            <person name="Wincker P."/>
        </authorList>
    </citation>
    <scope>NUCLEOTIDE SEQUENCE [LARGE SCALE GENOMIC DNA]</scope>
    <source>
        <strain evidence="4">Ec32 / CCAP1310/4</strain>
    </source>
</reference>
<keyword evidence="2" id="KW-0732">Signal</keyword>
<name>D8LMZ8_ECTSI</name>
<dbReference type="AlphaFoldDB" id="D8LMZ8"/>
<sequence>MMIKRIMMLAAWAFVACCPIANSFVYRSSVQRNTFNTNSMLGRKQRGEVGKTIEVPSGKTIDGAGVGRSSGAVAIEEKVRIPRVPSALDPEGITRRVDSPLHILGKGGDGEGVPVPHEEEFVPVVREGAKSPSNGDHHDVTHQQQLIQQDEAAEDGLERRRRLHHHGSRPRGRYPGWTVRWKGFQRHRYRSGLSGLRSTSPTGPGVGDGLCSICDKEHTPNEAAAPTTGQVGYHDPASETSLGICTSDMKSVPVESRSTEKYGTATIVESSEVANNHSRHGLEKAKASLELPSCAVDARSLQKRVEPIQDDKSSAPTHDGSSPAHTRIAREAVSDGQGHDRKKVGRSYPHEDTGRSFFSLHLQQFDGPEDFNQGPSLTFPYFPAEIPPPPVQSGATPAATAATGYGTASRSTPPDPTTNSPAEAPAEESPDYVDMLTAALHDAWGRGTIRGTSHLPTQDGTTAARQSSAWWPSEEAGVDADDLPQVFYDAWRKGGVRSSNTLSVGGTAPAEASERVASTLSEGHREQTTYNDNHPRKVSPTPAIAEDREASKAKTKDDNPGKAAPASHSPKNGRIRRWLEKARRGWANRRGSRTRRRRDDLTW</sequence>
<feature type="compositionally biased region" description="Basic and acidic residues" evidence="1">
    <location>
        <begin position="545"/>
        <end position="560"/>
    </location>
</feature>
<dbReference type="OrthoDB" id="230575at2759"/>
<feature type="compositionally biased region" description="Basic and acidic residues" evidence="1">
    <location>
        <begin position="328"/>
        <end position="339"/>
    </location>
</feature>
<proteinExistence type="predicted"/>
<dbReference type="PROSITE" id="PS51257">
    <property type="entry name" value="PROKAR_LIPOPROTEIN"/>
    <property type="match status" value="1"/>
</dbReference>
<feature type="compositionally biased region" description="Low complexity" evidence="1">
    <location>
        <begin position="393"/>
        <end position="412"/>
    </location>
</feature>
<feature type="region of interest" description="Disordered" evidence="1">
    <location>
        <begin position="496"/>
        <end position="603"/>
    </location>
</feature>
<feature type="compositionally biased region" description="Polar residues" evidence="1">
    <location>
        <begin position="314"/>
        <end position="324"/>
    </location>
</feature>
<feature type="compositionally biased region" description="Polar residues" evidence="1">
    <location>
        <begin position="450"/>
        <end position="470"/>
    </location>
</feature>